<proteinExistence type="predicted"/>
<dbReference type="EMBL" id="WNYA01000007">
    <property type="protein sequence ID" value="KAG8563097.1"/>
    <property type="molecule type" value="Genomic_DNA"/>
</dbReference>
<evidence type="ECO:0000313" key="1">
    <source>
        <dbReference type="EMBL" id="KAG8563097.1"/>
    </source>
</evidence>
<dbReference type="Proteomes" id="UP000824782">
    <property type="component" value="Unassembled WGS sequence"/>
</dbReference>
<name>A0AAV7AP62_ENGPU</name>
<comment type="caution">
    <text evidence="1">The sequence shown here is derived from an EMBL/GenBank/DDBJ whole genome shotgun (WGS) entry which is preliminary data.</text>
</comment>
<keyword evidence="2" id="KW-1185">Reference proteome</keyword>
<organism evidence="1 2">
    <name type="scientific">Engystomops pustulosus</name>
    <name type="common">Tungara frog</name>
    <name type="synonym">Physalaemus pustulosus</name>
    <dbReference type="NCBI Taxonomy" id="76066"/>
    <lineage>
        <taxon>Eukaryota</taxon>
        <taxon>Metazoa</taxon>
        <taxon>Chordata</taxon>
        <taxon>Craniata</taxon>
        <taxon>Vertebrata</taxon>
        <taxon>Euteleostomi</taxon>
        <taxon>Amphibia</taxon>
        <taxon>Batrachia</taxon>
        <taxon>Anura</taxon>
        <taxon>Neobatrachia</taxon>
        <taxon>Hyloidea</taxon>
        <taxon>Leptodactylidae</taxon>
        <taxon>Leiuperinae</taxon>
        <taxon>Engystomops</taxon>
    </lineage>
</organism>
<reference evidence="1" key="1">
    <citation type="thesis" date="2020" institute="ProQuest LLC" country="789 East Eisenhower Parkway, Ann Arbor, MI, USA">
        <title>Comparative Genomics and Chromosome Evolution.</title>
        <authorList>
            <person name="Mudd A.B."/>
        </authorList>
    </citation>
    <scope>NUCLEOTIDE SEQUENCE</scope>
    <source>
        <strain evidence="1">237g6f4</strain>
        <tissue evidence="1">Blood</tissue>
    </source>
</reference>
<gene>
    <name evidence="1" type="ORF">GDO81_015932</name>
</gene>
<protein>
    <submittedName>
        <fullName evidence="1">Uncharacterized protein</fullName>
    </submittedName>
</protein>
<sequence length="54" mass="6463">MLWYHLDCKNIIIYKDRTQPNGCVKIPMVYISHADSQVIKNIVFLQKHSYNHNM</sequence>
<dbReference type="EMBL" id="WNYA01000007">
    <property type="protein sequence ID" value="KAG8563098.1"/>
    <property type="molecule type" value="Genomic_DNA"/>
</dbReference>
<evidence type="ECO:0000313" key="2">
    <source>
        <dbReference type="Proteomes" id="UP000824782"/>
    </source>
</evidence>
<accession>A0AAV7AP62</accession>
<dbReference type="AlphaFoldDB" id="A0AAV7AP62"/>